<evidence type="ECO:0000256" key="9">
    <source>
        <dbReference type="ARBA" id="ARBA00022833"/>
    </source>
</evidence>
<dbReference type="InterPro" id="IPR041552">
    <property type="entry name" value="UvrA_DNA-bd"/>
</dbReference>
<protein>
    <recommendedName>
        <fullName evidence="15">UvrABC system protein A</fullName>
    </recommendedName>
    <alternativeName>
        <fullName evidence="16">Excinuclease ABC subunit A</fullName>
    </alternativeName>
</protein>
<dbReference type="Pfam" id="PF17755">
    <property type="entry name" value="UvrA_DNA-bind"/>
    <property type="match status" value="1"/>
</dbReference>
<evidence type="ECO:0000256" key="8">
    <source>
        <dbReference type="ARBA" id="ARBA00022771"/>
    </source>
</evidence>
<proteinExistence type="inferred from homology"/>
<feature type="region of interest" description="Disordered" evidence="17">
    <location>
        <begin position="713"/>
        <end position="745"/>
    </location>
</feature>
<dbReference type="GO" id="GO:0005737">
    <property type="term" value="C:cytoplasm"/>
    <property type="evidence" value="ECO:0007669"/>
    <property type="project" value="UniProtKB-SubCell"/>
</dbReference>
<evidence type="ECO:0000313" key="19">
    <source>
        <dbReference type="EMBL" id="MDK4305957.1"/>
    </source>
</evidence>
<comment type="caution">
    <text evidence="19">The sequence shown here is derived from an EMBL/GenBank/DDBJ whole genome shotgun (WGS) entry which is preliminary data.</text>
</comment>
<dbReference type="InterPro" id="IPR003593">
    <property type="entry name" value="AAA+_ATPase"/>
</dbReference>
<keyword evidence="7" id="KW-0228">DNA excision</keyword>
<evidence type="ECO:0000256" key="1">
    <source>
        <dbReference type="ARBA" id="ARBA00004496"/>
    </source>
</evidence>
<evidence type="ECO:0000256" key="7">
    <source>
        <dbReference type="ARBA" id="ARBA00022769"/>
    </source>
</evidence>
<evidence type="ECO:0000256" key="6">
    <source>
        <dbReference type="ARBA" id="ARBA00022763"/>
    </source>
</evidence>
<dbReference type="PROSITE" id="PS50893">
    <property type="entry name" value="ABC_TRANSPORTER_2"/>
    <property type="match status" value="1"/>
</dbReference>
<evidence type="ECO:0000256" key="10">
    <source>
        <dbReference type="ARBA" id="ARBA00022840"/>
    </source>
</evidence>
<feature type="compositionally biased region" description="Low complexity" evidence="17">
    <location>
        <begin position="364"/>
        <end position="373"/>
    </location>
</feature>
<comment type="similarity">
    <text evidence="14">Belongs to the ABC transporter superfamily. UvrA family.</text>
</comment>
<keyword evidence="5" id="KW-0547">Nucleotide-binding</keyword>
<dbReference type="GO" id="GO:0006281">
    <property type="term" value="P:DNA repair"/>
    <property type="evidence" value="ECO:0007669"/>
    <property type="project" value="UniProtKB-KW"/>
</dbReference>
<evidence type="ECO:0000256" key="14">
    <source>
        <dbReference type="ARBA" id="ARBA00038000"/>
    </source>
</evidence>
<dbReference type="PANTHER" id="PTHR43152:SF1">
    <property type="entry name" value="UVRA PROTEIN"/>
    <property type="match status" value="1"/>
</dbReference>
<evidence type="ECO:0000256" key="17">
    <source>
        <dbReference type="SAM" id="MobiDB-lite"/>
    </source>
</evidence>
<feature type="region of interest" description="Disordered" evidence="17">
    <location>
        <begin position="1"/>
        <end position="20"/>
    </location>
</feature>
<keyword evidence="11" id="KW-0267">Excision nuclease</keyword>
<evidence type="ECO:0000256" key="11">
    <source>
        <dbReference type="ARBA" id="ARBA00022881"/>
    </source>
</evidence>
<dbReference type="PANTHER" id="PTHR43152">
    <property type="entry name" value="UVRABC SYSTEM PROTEIN A"/>
    <property type="match status" value="1"/>
</dbReference>
<comment type="subcellular location">
    <subcellularLocation>
        <location evidence="1">Cytoplasm</location>
    </subcellularLocation>
</comment>
<evidence type="ECO:0000256" key="3">
    <source>
        <dbReference type="ARBA" id="ARBA00022723"/>
    </source>
</evidence>
<evidence type="ECO:0000256" key="2">
    <source>
        <dbReference type="ARBA" id="ARBA00022490"/>
    </source>
</evidence>
<dbReference type="InterPro" id="IPR027417">
    <property type="entry name" value="P-loop_NTPase"/>
</dbReference>
<dbReference type="SUPFAM" id="SSF52540">
    <property type="entry name" value="P-loop containing nucleoside triphosphate hydrolases"/>
    <property type="match status" value="2"/>
</dbReference>
<dbReference type="Gene3D" id="3.40.50.300">
    <property type="entry name" value="P-loop containing nucleotide triphosphate hydrolases"/>
    <property type="match status" value="2"/>
</dbReference>
<dbReference type="SMART" id="SM00382">
    <property type="entry name" value="AAA"/>
    <property type="match status" value="2"/>
</dbReference>
<dbReference type="InterPro" id="IPR003439">
    <property type="entry name" value="ABC_transporter-like_ATP-bd"/>
</dbReference>
<organism evidence="19 20">
    <name type="scientific">Corynebacterium pseudodiphtheriticum</name>
    <dbReference type="NCBI Taxonomy" id="37637"/>
    <lineage>
        <taxon>Bacteria</taxon>
        <taxon>Bacillati</taxon>
        <taxon>Actinomycetota</taxon>
        <taxon>Actinomycetes</taxon>
        <taxon>Mycobacteriales</taxon>
        <taxon>Corynebacteriaceae</taxon>
        <taxon>Corynebacterium</taxon>
    </lineage>
</organism>
<feature type="compositionally biased region" description="Basic and acidic residues" evidence="17">
    <location>
        <begin position="868"/>
        <end position="886"/>
    </location>
</feature>
<sequence>MPSSDPAHLPQTDASDQQQPIQVPTCVSIHDAHLHNLRHIDVTIPHGQLVAFTGISGSGKSSLAFGTIHGEGQRSYLESVAPFARRLISQATDPQVGSIEGLSPTVALQQQTTAPGARSTVGTISSTSNIVRLLYSRCGDYSALSGATTSGSAPSATPITRLASDAFSPNTADGMCPECRGTGTKFVATEASMVHEPELSIRDGAITAWPGAWAGKNFRDILEALGYDLDRPWQELSESDRNWILFTRERPVVEIVPHRGADQVQRTYQGTWRSVAEYLYKTLRETESDSLRRRTESFLESHTCSNCGGAGLRPQALQVCYLDVPINELNAWSLDFLHQALVDRQQELGQRAGASNAARDDQPDTAAAPATRTAQDDAETLLLTQIVPPLAAALELGLGHLSLDRAATTLSAGELQRLRLASQLHSSLFGVTYILDEPTAGLHPQERTAVLTVIRRLLAAGNNVFVVEHDMDFVAQADYLIDIGPYAGDGGGTVVFAGKPSELADANGQLAESPTTQALANRRLELADAPRDANGHLVLRGINHRNLQGLDLELGLGQFTAVAGVSGSGKSTLVTDVVGKRATEHPDISRVVTITQKPIGRTPRSTLATYTGMFDRVRSIFAAQARRDGKDAKKWNASKFSYNTKKGQCPECSGAGHIEVELVFLPGTYTLCPRCQGGRFNDETLEVRWHGRTVADVLQLRVTEALEIFRDLADGGSSSGTGTGTGSDGGTGSTGGDGGTKDPDHSQITQVVRALEVLDELGLGYLRLGQGAPELSGGEAQRIKLATELQRTQKKSSLYLLDEPTMGLHPHDSAKLLDKLEALADAGATVVMVEHNLQALARVDRVIELGPGAGAAGGRILAQASPKKLAEEDTATGRELARRVGP</sequence>
<evidence type="ECO:0000313" key="20">
    <source>
        <dbReference type="Proteomes" id="UP001224412"/>
    </source>
</evidence>
<keyword evidence="6" id="KW-0227">DNA damage</keyword>
<evidence type="ECO:0000256" key="5">
    <source>
        <dbReference type="ARBA" id="ARBA00022741"/>
    </source>
</evidence>
<dbReference type="Proteomes" id="UP001224412">
    <property type="component" value="Unassembled WGS sequence"/>
</dbReference>
<evidence type="ECO:0000256" key="4">
    <source>
        <dbReference type="ARBA" id="ARBA00022737"/>
    </source>
</evidence>
<reference evidence="19" key="1">
    <citation type="submission" date="2023-05" db="EMBL/GenBank/DDBJ databases">
        <title>Metabolic capabilities are highly conserved among human nasal-associated Corynebacterium species in pangenomic analyses.</title>
        <authorList>
            <person name="Tran T.H."/>
            <person name="Roberts A.Q."/>
            <person name="Escapa I.F."/>
            <person name="Gao W."/>
            <person name="Conlan S."/>
            <person name="Kong H."/>
            <person name="Segre J.A."/>
            <person name="Kelly M.S."/>
            <person name="Lemon K.P."/>
        </authorList>
    </citation>
    <scope>NUCLEOTIDE SEQUENCE</scope>
    <source>
        <strain evidence="19">KPL2773</strain>
    </source>
</reference>
<evidence type="ECO:0000256" key="16">
    <source>
        <dbReference type="ARBA" id="ARBA00042156"/>
    </source>
</evidence>
<dbReference type="EMBL" id="JASNVH010000001">
    <property type="protein sequence ID" value="MDK4305957.1"/>
    <property type="molecule type" value="Genomic_DNA"/>
</dbReference>
<keyword evidence="2" id="KW-0963">Cytoplasm</keyword>
<dbReference type="GO" id="GO:0003677">
    <property type="term" value="F:DNA binding"/>
    <property type="evidence" value="ECO:0007669"/>
    <property type="project" value="UniProtKB-KW"/>
</dbReference>
<feature type="compositionally biased region" description="Gly residues" evidence="17">
    <location>
        <begin position="717"/>
        <end position="738"/>
    </location>
</feature>
<keyword evidence="10" id="KW-0067">ATP-binding</keyword>
<feature type="region of interest" description="Disordered" evidence="17">
    <location>
        <begin position="863"/>
        <end position="886"/>
    </location>
</feature>
<evidence type="ECO:0000256" key="15">
    <source>
        <dbReference type="ARBA" id="ARBA00039316"/>
    </source>
</evidence>
<keyword evidence="3" id="KW-0479">Metal-binding</keyword>
<keyword evidence="12" id="KW-0238">DNA-binding</keyword>
<dbReference type="Gene3D" id="1.10.8.280">
    <property type="entry name" value="ABC transporter ATPase domain-like"/>
    <property type="match status" value="1"/>
</dbReference>
<dbReference type="InterPro" id="IPR017871">
    <property type="entry name" value="ABC_transporter-like_CS"/>
</dbReference>
<keyword evidence="8" id="KW-0863">Zinc-finger</keyword>
<keyword evidence="4" id="KW-0677">Repeat</keyword>
<dbReference type="AlphaFoldDB" id="A0AAP4BNP3"/>
<dbReference type="Gene3D" id="1.20.1580.10">
    <property type="entry name" value="ABC transporter ATPase like domain"/>
    <property type="match status" value="2"/>
</dbReference>
<dbReference type="PROSITE" id="PS00211">
    <property type="entry name" value="ABC_TRANSPORTER_1"/>
    <property type="match status" value="2"/>
</dbReference>
<evidence type="ECO:0000259" key="18">
    <source>
        <dbReference type="PROSITE" id="PS50893"/>
    </source>
</evidence>
<feature type="region of interest" description="Disordered" evidence="17">
    <location>
        <begin position="351"/>
        <end position="373"/>
    </location>
</feature>
<dbReference type="RefSeq" id="WP_284588721.1">
    <property type="nucleotide sequence ID" value="NZ_JASNUC010000001.1"/>
</dbReference>
<name>A0AAP4BNP3_9CORY</name>
<keyword evidence="13" id="KW-0234">DNA repair</keyword>
<evidence type="ECO:0000256" key="12">
    <source>
        <dbReference type="ARBA" id="ARBA00023125"/>
    </source>
</evidence>
<dbReference type="GO" id="GO:0016887">
    <property type="term" value="F:ATP hydrolysis activity"/>
    <property type="evidence" value="ECO:0007669"/>
    <property type="project" value="InterPro"/>
</dbReference>
<dbReference type="GO" id="GO:0008270">
    <property type="term" value="F:zinc ion binding"/>
    <property type="evidence" value="ECO:0007669"/>
    <property type="project" value="UniProtKB-KW"/>
</dbReference>
<feature type="domain" description="ABC transporter" evidence="18">
    <location>
        <begin position="524"/>
        <end position="876"/>
    </location>
</feature>
<evidence type="ECO:0000256" key="13">
    <source>
        <dbReference type="ARBA" id="ARBA00023204"/>
    </source>
</evidence>
<dbReference type="GO" id="GO:0004518">
    <property type="term" value="F:nuclease activity"/>
    <property type="evidence" value="ECO:0007669"/>
    <property type="project" value="UniProtKB-KW"/>
</dbReference>
<accession>A0AAP4BNP3</accession>
<keyword evidence="9" id="KW-0862">Zinc</keyword>
<dbReference type="GO" id="GO:0005524">
    <property type="term" value="F:ATP binding"/>
    <property type="evidence" value="ECO:0007669"/>
    <property type="project" value="UniProtKB-KW"/>
</dbReference>
<gene>
    <name evidence="19" type="ORF">QPX42_00045</name>
</gene>